<evidence type="ECO:0000256" key="1">
    <source>
        <dbReference type="ARBA" id="ARBA00010876"/>
    </source>
</evidence>
<dbReference type="EMBL" id="UINC01015143">
    <property type="protein sequence ID" value="SVA63991.1"/>
    <property type="molecule type" value="Genomic_DNA"/>
</dbReference>
<dbReference type="CDD" id="cd02869">
    <property type="entry name" value="PseudoU_synth_RluA_like"/>
    <property type="match status" value="1"/>
</dbReference>
<dbReference type="Gene3D" id="3.10.290.10">
    <property type="entry name" value="RNA-binding S4 domain"/>
    <property type="match status" value="1"/>
</dbReference>
<dbReference type="PROSITE" id="PS50889">
    <property type="entry name" value="S4"/>
    <property type="match status" value="1"/>
</dbReference>
<dbReference type="GO" id="GO:0009982">
    <property type="term" value="F:pseudouridine synthase activity"/>
    <property type="evidence" value="ECO:0007669"/>
    <property type="project" value="InterPro"/>
</dbReference>
<dbReference type="InterPro" id="IPR006224">
    <property type="entry name" value="PsdUridine_synth_RluA-like_CS"/>
</dbReference>
<dbReference type="InterPro" id="IPR050188">
    <property type="entry name" value="RluA_PseudoU_synthase"/>
</dbReference>
<dbReference type="SMART" id="SM00363">
    <property type="entry name" value="S4"/>
    <property type="match status" value="1"/>
</dbReference>
<dbReference type="AlphaFoldDB" id="A0A381XHQ6"/>
<name>A0A381XHQ6_9ZZZZ</name>
<accession>A0A381XHQ6</accession>
<comment type="similarity">
    <text evidence="1">Belongs to the pseudouridine synthase RluA family.</text>
</comment>
<feature type="domain" description="RNA-binding S4" evidence="3">
    <location>
        <begin position="15"/>
        <end position="76"/>
    </location>
</feature>
<dbReference type="InterPro" id="IPR002942">
    <property type="entry name" value="S4_RNA-bd"/>
</dbReference>
<gene>
    <name evidence="4" type="ORF">METZ01_LOCUS116845</name>
</gene>
<reference evidence="4" key="1">
    <citation type="submission" date="2018-05" db="EMBL/GenBank/DDBJ databases">
        <authorList>
            <person name="Lanie J.A."/>
            <person name="Ng W.-L."/>
            <person name="Kazmierczak K.M."/>
            <person name="Andrzejewski T.M."/>
            <person name="Davidsen T.M."/>
            <person name="Wayne K.J."/>
            <person name="Tettelin H."/>
            <person name="Glass J.I."/>
            <person name="Rusch D."/>
            <person name="Podicherti R."/>
            <person name="Tsui H.-C.T."/>
            <person name="Winkler M.E."/>
        </authorList>
    </citation>
    <scope>NUCLEOTIDE SEQUENCE</scope>
</reference>
<proteinExistence type="inferred from homology"/>
<evidence type="ECO:0000256" key="2">
    <source>
        <dbReference type="ARBA" id="ARBA00023235"/>
    </source>
</evidence>
<organism evidence="4">
    <name type="scientific">marine metagenome</name>
    <dbReference type="NCBI Taxonomy" id="408172"/>
    <lineage>
        <taxon>unclassified sequences</taxon>
        <taxon>metagenomes</taxon>
        <taxon>ecological metagenomes</taxon>
    </lineage>
</organism>
<dbReference type="InterPro" id="IPR006145">
    <property type="entry name" value="PsdUridine_synth_RsuA/RluA"/>
</dbReference>
<dbReference type="PROSITE" id="PS01129">
    <property type="entry name" value="PSI_RLU"/>
    <property type="match status" value="1"/>
</dbReference>
<dbReference type="InterPro" id="IPR006225">
    <property type="entry name" value="PsdUridine_synth_RluC/D"/>
</dbReference>
<dbReference type="PANTHER" id="PTHR21600">
    <property type="entry name" value="MITOCHONDRIAL RNA PSEUDOURIDINE SYNTHASE"/>
    <property type="match status" value="1"/>
</dbReference>
<keyword evidence="2" id="KW-0413">Isomerase</keyword>
<dbReference type="NCBIfam" id="TIGR00005">
    <property type="entry name" value="rluA_subfam"/>
    <property type="match status" value="1"/>
</dbReference>
<dbReference type="InterPro" id="IPR020103">
    <property type="entry name" value="PsdUridine_synth_cat_dom_sf"/>
</dbReference>
<evidence type="ECO:0000259" key="3">
    <source>
        <dbReference type="SMART" id="SM00363"/>
    </source>
</evidence>
<sequence length="323" mass="36776">MIYQYKVNANKYVGMRLDKYISLNLSHLSRSKIKFLINKNKVLVNDLNKDPDYKITLNDKIKVIEEIKNETYLKGENIKLNIVYEDKELIVIDKPAGLVMHPGAGNQSGTLVNALINHCGDSFSFVGENQRPGIVHRIDKDTSGLVVVAKNDFTHANLSDQFSKHSIKRKYVAICWGIITPTKGTISSLISRSDRNRTKMKSSKIRGKSAITHYKTLKTLKDEKNSKIASVVECQLETGRTHQIRVHLSEKGHPIFGDRIYGRSPMRKLKSLSDESRELINKLPGQALHAQFLEFYHPRKEKKMNFQSVIPVYLSNLINSIKS</sequence>
<dbReference type="GO" id="GO:0003723">
    <property type="term" value="F:RNA binding"/>
    <property type="evidence" value="ECO:0007669"/>
    <property type="project" value="InterPro"/>
</dbReference>
<dbReference type="Gene3D" id="3.30.2350.10">
    <property type="entry name" value="Pseudouridine synthase"/>
    <property type="match status" value="1"/>
</dbReference>
<dbReference type="SUPFAM" id="SSF55174">
    <property type="entry name" value="Alpha-L RNA-binding motif"/>
    <property type="match status" value="1"/>
</dbReference>
<dbReference type="CDD" id="cd00165">
    <property type="entry name" value="S4"/>
    <property type="match status" value="1"/>
</dbReference>
<dbReference type="PANTHER" id="PTHR21600:SF44">
    <property type="entry name" value="RIBOSOMAL LARGE SUBUNIT PSEUDOURIDINE SYNTHASE D"/>
    <property type="match status" value="1"/>
</dbReference>
<dbReference type="SUPFAM" id="SSF55120">
    <property type="entry name" value="Pseudouridine synthase"/>
    <property type="match status" value="1"/>
</dbReference>
<dbReference type="InterPro" id="IPR036986">
    <property type="entry name" value="S4_RNA-bd_sf"/>
</dbReference>
<dbReference type="GO" id="GO:0000455">
    <property type="term" value="P:enzyme-directed rRNA pseudouridine synthesis"/>
    <property type="evidence" value="ECO:0007669"/>
    <property type="project" value="TreeGrafter"/>
</dbReference>
<protein>
    <recommendedName>
        <fullName evidence="3">RNA-binding S4 domain-containing protein</fullName>
    </recommendedName>
</protein>
<dbReference type="Pfam" id="PF00849">
    <property type="entry name" value="PseudoU_synth_2"/>
    <property type="match status" value="1"/>
</dbReference>
<evidence type="ECO:0000313" key="4">
    <source>
        <dbReference type="EMBL" id="SVA63991.1"/>
    </source>
</evidence>